<proteinExistence type="predicted"/>
<name>A0A0C2BMD3_9BILA</name>
<evidence type="ECO:0000313" key="2">
    <source>
        <dbReference type="Proteomes" id="UP000054047"/>
    </source>
</evidence>
<dbReference type="Gene3D" id="3.30.870.10">
    <property type="entry name" value="Endonuclease Chain A"/>
    <property type="match status" value="1"/>
</dbReference>
<sequence>MVRSYELGVLITDPARVKLPYDYPIAKYGPKDDPWICDMSYTEADSHGKQWIISRLLVTDVAIVGAASCELLRYAGDETIIREIFTSLDFFDKEKVGLQMFPTNCVISYFFHVIFFSKVSFEQH</sequence>
<evidence type="ECO:0000313" key="1">
    <source>
        <dbReference type="EMBL" id="KIH44948.1"/>
    </source>
</evidence>
<dbReference type="AlphaFoldDB" id="A0A0C2BMD3"/>
<accession>A0A0C2BMD3</accession>
<dbReference type="Proteomes" id="UP000054047">
    <property type="component" value="Unassembled WGS sequence"/>
</dbReference>
<dbReference type="OrthoDB" id="47785at2759"/>
<dbReference type="EMBL" id="KN774683">
    <property type="protein sequence ID" value="KIH44948.1"/>
    <property type="molecule type" value="Genomic_DNA"/>
</dbReference>
<dbReference type="SUPFAM" id="SSF56024">
    <property type="entry name" value="Phospholipase D/nuclease"/>
    <property type="match status" value="1"/>
</dbReference>
<organism evidence="1 2">
    <name type="scientific">Ancylostoma duodenale</name>
    <dbReference type="NCBI Taxonomy" id="51022"/>
    <lineage>
        <taxon>Eukaryota</taxon>
        <taxon>Metazoa</taxon>
        <taxon>Ecdysozoa</taxon>
        <taxon>Nematoda</taxon>
        <taxon>Chromadorea</taxon>
        <taxon>Rhabditida</taxon>
        <taxon>Rhabditina</taxon>
        <taxon>Rhabditomorpha</taxon>
        <taxon>Strongyloidea</taxon>
        <taxon>Ancylostomatidae</taxon>
        <taxon>Ancylostomatinae</taxon>
        <taxon>Ancylostoma</taxon>
    </lineage>
</organism>
<gene>
    <name evidence="1" type="ORF">ANCDUO_25017</name>
</gene>
<keyword evidence="2" id="KW-1185">Reference proteome</keyword>
<protein>
    <submittedName>
        <fullName evidence="1">Uncharacterized protein</fullName>
    </submittedName>
</protein>
<reference evidence="1 2" key="1">
    <citation type="submission" date="2013-12" db="EMBL/GenBank/DDBJ databases">
        <title>Draft genome of the parsitic nematode Ancylostoma duodenale.</title>
        <authorList>
            <person name="Mitreva M."/>
        </authorList>
    </citation>
    <scope>NUCLEOTIDE SEQUENCE [LARGE SCALE GENOMIC DNA]</scope>
    <source>
        <strain evidence="1 2">Zhejiang</strain>
    </source>
</reference>